<dbReference type="EMBL" id="ACPB03019164">
    <property type="status" value="NOT_ANNOTATED_CDS"/>
    <property type="molecule type" value="Genomic_DNA"/>
</dbReference>
<sequence length="73" mass="8199">RLLSFTQVMLIFTILGYCLVFQGDIKKADITRLLKALVKYCHKCSMGLRSGDCGEVWKTLGNYITVTDVSPKP</sequence>
<evidence type="ECO:0000313" key="1">
    <source>
        <dbReference type="EnsemblMetazoa" id="RPRC010686-PA"/>
    </source>
</evidence>
<accession>T1I317</accession>
<evidence type="ECO:0000313" key="2">
    <source>
        <dbReference type="Proteomes" id="UP000015103"/>
    </source>
</evidence>
<dbReference type="InParanoid" id="T1I317"/>
<organism evidence="1 2">
    <name type="scientific">Rhodnius prolixus</name>
    <name type="common">Triatomid bug</name>
    <dbReference type="NCBI Taxonomy" id="13249"/>
    <lineage>
        <taxon>Eukaryota</taxon>
        <taxon>Metazoa</taxon>
        <taxon>Ecdysozoa</taxon>
        <taxon>Arthropoda</taxon>
        <taxon>Hexapoda</taxon>
        <taxon>Insecta</taxon>
        <taxon>Pterygota</taxon>
        <taxon>Neoptera</taxon>
        <taxon>Paraneoptera</taxon>
        <taxon>Hemiptera</taxon>
        <taxon>Heteroptera</taxon>
        <taxon>Panheteroptera</taxon>
        <taxon>Cimicomorpha</taxon>
        <taxon>Reduviidae</taxon>
        <taxon>Triatominae</taxon>
        <taxon>Rhodnius</taxon>
    </lineage>
</organism>
<name>T1I317_RHOPR</name>
<reference evidence="1" key="1">
    <citation type="submission" date="2015-05" db="UniProtKB">
        <authorList>
            <consortium name="EnsemblMetazoa"/>
        </authorList>
    </citation>
    <scope>IDENTIFICATION</scope>
</reference>
<dbReference type="VEuPathDB" id="VectorBase:RPRC010686"/>
<protein>
    <submittedName>
        <fullName evidence="1">Uncharacterized protein</fullName>
    </submittedName>
</protein>
<dbReference type="Proteomes" id="UP000015103">
    <property type="component" value="Unassembled WGS sequence"/>
</dbReference>
<dbReference type="AlphaFoldDB" id="T1I317"/>
<dbReference type="HOGENOM" id="CLU_2712074_0_0_1"/>
<dbReference type="EnsemblMetazoa" id="RPRC010686-RA">
    <property type="protein sequence ID" value="RPRC010686-PA"/>
    <property type="gene ID" value="RPRC010686"/>
</dbReference>
<keyword evidence="2" id="KW-1185">Reference proteome</keyword>
<proteinExistence type="predicted"/>